<feature type="transmembrane region" description="Helical" evidence="1">
    <location>
        <begin position="240"/>
        <end position="261"/>
    </location>
</feature>
<comment type="caution">
    <text evidence="2">The sequence shown here is derived from an EMBL/GenBank/DDBJ whole genome shotgun (WGS) entry which is preliminary data.</text>
</comment>
<proteinExistence type="predicted"/>
<accession>A0AAV2ZCD4</accession>
<gene>
    <name evidence="2" type="ORF">N0F65_006819</name>
</gene>
<evidence type="ECO:0000313" key="2">
    <source>
        <dbReference type="EMBL" id="DBA03640.1"/>
    </source>
</evidence>
<reference evidence="2" key="2">
    <citation type="journal article" date="2023" name="Microbiol Resour">
        <title>Decontamination and Annotation of the Draft Genome Sequence of the Oomycete Lagenidium giganteum ARSEF 373.</title>
        <authorList>
            <person name="Morgan W.R."/>
            <person name="Tartar A."/>
        </authorList>
    </citation>
    <scope>NUCLEOTIDE SEQUENCE</scope>
    <source>
        <strain evidence="2">ARSEF 373</strain>
    </source>
</reference>
<keyword evidence="1" id="KW-1133">Transmembrane helix</keyword>
<dbReference type="EMBL" id="DAKRPA010000017">
    <property type="protein sequence ID" value="DBA03640.1"/>
    <property type="molecule type" value="Genomic_DNA"/>
</dbReference>
<feature type="transmembrane region" description="Helical" evidence="1">
    <location>
        <begin position="151"/>
        <end position="173"/>
    </location>
</feature>
<keyword evidence="1" id="KW-0472">Membrane</keyword>
<feature type="transmembrane region" description="Helical" evidence="1">
    <location>
        <begin position="95"/>
        <end position="120"/>
    </location>
</feature>
<dbReference type="Proteomes" id="UP001146120">
    <property type="component" value="Unassembled WGS sequence"/>
</dbReference>
<dbReference type="AlphaFoldDB" id="A0AAV2ZCD4"/>
<keyword evidence="3" id="KW-1185">Reference proteome</keyword>
<evidence type="ECO:0000313" key="3">
    <source>
        <dbReference type="Proteomes" id="UP001146120"/>
    </source>
</evidence>
<name>A0AAV2ZCD4_9STRA</name>
<sequence length="305" mass="34648">MYSSKQCALRSGLLYIELPFALLILVVMAVAGVRITATALESLRFPESPKDDFAFPRSFQQTQRSLGVLTPYIGTWKGPMQRNLPWHKQHILTKLLLVVIVPLELLPYIQIAAINFLPIFPWPSTSFLTQAFRYSLLYPFWRHSTAELYPVYWFSGAAGFVFGALILVVLLGWQNFPLFKPQPAKSPVENPCTLVLRLYSDWAVIPVMISQLLPFECFLTGYNKAETFLFVLPVVRDQCFTWITLGHMSLGLAAMISYSFISSAIALQLNSESTEPIPVLWTDPVYVRVVQTVRMTLAMVKQCWV</sequence>
<evidence type="ECO:0000256" key="1">
    <source>
        <dbReference type="SAM" id="Phobius"/>
    </source>
</evidence>
<organism evidence="2 3">
    <name type="scientific">Lagenidium giganteum</name>
    <dbReference type="NCBI Taxonomy" id="4803"/>
    <lineage>
        <taxon>Eukaryota</taxon>
        <taxon>Sar</taxon>
        <taxon>Stramenopiles</taxon>
        <taxon>Oomycota</taxon>
        <taxon>Peronosporomycetes</taxon>
        <taxon>Pythiales</taxon>
        <taxon>Pythiaceae</taxon>
    </lineage>
</organism>
<keyword evidence="1" id="KW-0812">Transmembrane</keyword>
<reference evidence="2" key="1">
    <citation type="submission" date="2022-11" db="EMBL/GenBank/DDBJ databases">
        <authorList>
            <person name="Morgan W.R."/>
            <person name="Tartar A."/>
        </authorList>
    </citation>
    <scope>NUCLEOTIDE SEQUENCE</scope>
    <source>
        <strain evidence="2">ARSEF 373</strain>
    </source>
</reference>
<protein>
    <submittedName>
        <fullName evidence="2">Uncharacterized protein</fullName>
    </submittedName>
</protein>
<feature type="transmembrane region" description="Helical" evidence="1">
    <location>
        <begin position="20"/>
        <end position="40"/>
    </location>
</feature>